<sequence length="206" mass="24021">MPVSTSWSWSEPKKQRELTTVEDHILWTYAMLSVTRQMMNDREKGKPDRFSEGRTKWANIEMTKYQRQTRNISTLDRDDRLAQEGLRVCAHCGTIAPDFQWDHLIPRSKLAGEYIALNQVRSCPSCNMSRGNKDLMLWHRQNQTFPALSVLRRYLKLCYFYAKQGGYLGDPACDAVEGGLPFDPRHLPRKFPQVESLVWDYAHPIL</sequence>
<keyword evidence="1" id="KW-0540">Nuclease</keyword>
<comment type="caution">
    <text evidence="1">The sequence shown here is derived from an EMBL/GenBank/DDBJ whole genome shotgun (WGS) entry which is preliminary data.</text>
</comment>
<name>A0A540VLC4_9GAMM</name>
<dbReference type="EMBL" id="VIFK01000307">
    <property type="protein sequence ID" value="TQE97522.1"/>
    <property type="molecule type" value="Genomic_DNA"/>
</dbReference>
<reference evidence="1 2" key="1">
    <citation type="submission" date="2019-06" db="EMBL/GenBank/DDBJ databases">
        <title>Metagenome assembled Genome of Spiribacter salinus SL48-SHIP from the microbial mat of Salt Lake 48 (Novosibirsk region, Russia).</title>
        <authorList>
            <person name="Shipova A."/>
            <person name="Rozanov A.S."/>
            <person name="Bryanskaya A.V."/>
            <person name="Peltek S.E."/>
        </authorList>
    </citation>
    <scope>NUCLEOTIDE SEQUENCE [LARGE SCALE GENOMIC DNA]</scope>
    <source>
        <strain evidence="1">SL48-SHIP-2</strain>
    </source>
</reference>
<keyword evidence="1" id="KW-0378">Hydrolase</keyword>
<dbReference type="Gene3D" id="1.10.30.50">
    <property type="match status" value="1"/>
</dbReference>
<keyword evidence="1" id="KW-0255">Endonuclease</keyword>
<organism evidence="1 2">
    <name type="scientific">Spiribacter salinus</name>
    <dbReference type="NCBI Taxonomy" id="1335746"/>
    <lineage>
        <taxon>Bacteria</taxon>
        <taxon>Pseudomonadati</taxon>
        <taxon>Pseudomonadota</taxon>
        <taxon>Gammaproteobacteria</taxon>
        <taxon>Chromatiales</taxon>
        <taxon>Ectothiorhodospiraceae</taxon>
        <taxon>Spiribacter</taxon>
    </lineage>
</organism>
<accession>A0A540VLC4</accession>
<protein>
    <submittedName>
        <fullName evidence="1">HNH endonuclease</fullName>
    </submittedName>
</protein>
<evidence type="ECO:0000313" key="1">
    <source>
        <dbReference type="EMBL" id="TQE97522.1"/>
    </source>
</evidence>
<proteinExistence type="predicted"/>
<evidence type="ECO:0000313" key="2">
    <source>
        <dbReference type="Proteomes" id="UP000315400"/>
    </source>
</evidence>
<gene>
    <name evidence="1" type="ORF">FKY71_16045</name>
</gene>
<dbReference type="Proteomes" id="UP000315400">
    <property type="component" value="Unassembled WGS sequence"/>
</dbReference>
<dbReference type="AlphaFoldDB" id="A0A540VLC4"/>
<dbReference type="GO" id="GO:0004519">
    <property type="term" value="F:endonuclease activity"/>
    <property type="evidence" value="ECO:0007669"/>
    <property type="project" value="UniProtKB-KW"/>
</dbReference>